<feature type="transmembrane region" description="Helical" evidence="7">
    <location>
        <begin position="182"/>
        <end position="200"/>
    </location>
</feature>
<evidence type="ECO:0000256" key="4">
    <source>
        <dbReference type="ARBA" id="ARBA00022989"/>
    </source>
</evidence>
<evidence type="ECO:0000313" key="10">
    <source>
        <dbReference type="Proteomes" id="UP000298347"/>
    </source>
</evidence>
<protein>
    <submittedName>
        <fullName evidence="9">Threonine/serine exporter</fullName>
    </submittedName>
</protein>
<dbReference type="PANTHER" id="PTHR34390">
    <property type="entry name" value="UPF0442 PROTEIN YJJB-RELATED"/>
    <property type="match status" value="1"/>
</dbReference>
<comment type="similarity">
    <text evidence="6">Belongs to the ThrE exporter (TC 2.A.79) family.</text>
</comment>
<organism evidence="9 10">
    <name type="scientific">Sporolactobacillus shoreae</name>
    <dbReference type="NCBI Taxonomy" id="1465501"/>
    <lineage>
        <taxon>Bacteria</taxon>
        <taxon>Bacillati</taxon>
        <taxon>Bacillota</taxon>
        <taxon>Bacilli</taxon>
        <taxon>Bacillales</taxon>
        <taxon>Sporolactobacillaceae</taxon>
        <taxon>Sporolactobacillus</taxon>
    </lineage>
</organism>
<dbReference type="PANTHER" id="PTHR34390:SF2">
    <property type="entry name" value="SUCCINATE TRANSPORTER SUBUNIT YJJP-RELATED"/>
    <property type="match status" value="1"/>
</dbReference>
<dbReference type="GO" id="GO:0005886">
    <property type="term" value="C:plasma membrane"/>
    <property type="evidence" value="ECO:0007669"/>
    <property type="project" value="UniProtKB-SubCell"/>
</dbReference>
<keyword evidence="5 7" id="KW-0472">Membrane</keyword>
<evidence type="ECO:0000256" key="6">
    <source>
        <dbReference type="ARBA" id="ARBA00034125"/>
    </source>
</evidence>
<feature type="transmembrane region" description="Helical" evidence="7">
    <location>
        <begin position="129"/>
        <end position="147"/>
    </location>
</feature>
<comment type="subcellular location">
    <subcellularLocation>
        <location evidence="1">Cell membrane</location>
        <topology evidence="1">Multi-pass membrane protein</topology>
    </subcellularLocation>
</comment>
<evidence type="ECO:0000256" key="3">
    <source>
        <dbReference type="ARBA" id="ARBA00022692"/>
    </source>
</evidence>
<name>A0A4Z0GHJ3_9BACL</name>
<evidence type="ECO:0000256" key="7">
    <source>
        <dbReference type="SAM" id="Phobius"/>
    </source>
</evidence>
<evidence type="ECO:0000259" key="8">
    <source>
        <dbReference type="Pfam" id="PF06738"/>
    </source>
</evidence>
<dbReference type="AlphaFoldDB" id="A0A4Z0GHJ3"/>
<dbReference type="EMBL" id="SRJD01000029">
    <property type="protein sequence ID" value="TGA96180.1"/>
    <property type="molecule type" value="Genomic_DNA"/>
</dbReference>
<accession>A0A4Z0GHJ3</accession>
<dbReference type="Proteomes" id="UP000298347">
    <property type="component" value="Unassembled WGS sequence"/>
</dbReference>
<dbReference type="GO" id="GO:0022857">
    <property type="term" value="F:transmembrane transporter activity"/>
    <property type="evidence" value="ECO:0007669"/>
    <property type="project" value="InterPro"/>
</dbReference>
<keyword evidence="3 7" id="KW-0812">Transmembrane</keyword>
<comment type="caution">
    <text evidence="9">The sequence shown here is derived from an EMBL/GenBank/DDBJ whole genome shotgun (WGS) entry which is preliminary data.</text>
</comment>
<keyword evidence="4 7" id="KW-1133">Transmembrane helix</keyword>
<dbReference type="OrthoDB" id="9813917at2"/>
<dbReference type="InterPro" id="IPR010619">
    <property type="entry name" value="ThrE-like_N"/>
</dbReference>
<keyword evidence="2" id="KW-1003">Cell membrane</keyword>
<evidence type="ECO:0000256" key="2">
    <source>
        <dbReference type="ARBA" id="ARBA00022475"/>
    </source>
</evidence>
<keyword evidence="10" id="KW-1185">Reference proteome</keyword>
<sequence length="261" mass="28322">MNGFYKINKTNEKNINFIHEVAEVCVLAGKILLENGAETFRVEDTMNRLAQSFSVHEAQSFVTPTGIVFAIEGRDVTQLVRITRRGTNLRKVSEVNSLSRQVAEGGAQIEEIHRRLKHIDRIVNTYPEWLQILAAAAASSCFLIMFLGRWGDILPAFIAGGAGQAGTIYFHRLTKVKFFSEFMSSILVGLIAVLSVRIGMGLELNKIIIGAVMPLVPGVPITNAVRDVMAGDLVSGLSKSAEAGLTAFAIGIGIAFALALY</sequence>
<dbReference type="InterPro" id="IPR050539">
    <property type="entry name" value="ThrE_Dicarb/AminoAcid_Exp"/>
</dbReference>
<evidence type="ECO:0000313" key="9">
    <source>
        <dbReference type="EMBL" id="TGA96180.1"/>
    </source>
</evidence>
<feature type="transmembrane region" description="Helical" evidence="7">
    <location>
        <begin position="243"/>
        <end position="260"/>
    </location>
</feature>
<feature type="domain" description="Threonine/serine exporter-like N-terminal" evidence="8">
    <location>
        <begin position="24"/>
        <end position="261"/>
    </location>
</feature>
<dbReference type="Pfam" id="PF06738">
    <property type="entry name" value="ThrE"/>
    <property type="match status" value="1"/>
</dbReference>
<evidence type="ECO:0000256" key="1">
    <source>
        <dbReference type="ARBA" id="ARBA00004651"/>
    </source>
</evidence>
<gene>
    <name evidence="9" type="ORF">E4665_16410</name>
</gene>
<evidence type="ECO:0000256" key="5">
    <source>
        <dbReference type="ARBA" id="ARBA00023136"/>
    </source>
</evidence>
<reference evidence="9 10" key="1">
    <citation type="journal article" date="2015" name="Int. J. Syst. Evol. Microbiol.">
        <title>Sporolactobacillus shoreae sp. nov. and Sporolactobacillus spathodeae sp. nov., two spore-forming lactic acid bacteria isolated from tree barks in Thailand.</title>
        <authorList>
            <person name="Thamacharoensuk T."/>
            <person name="Kitahara M."/>
            <person name="Ohkuma M."/>
            <person name="Thongchul N."/>
            <person name="Tanasupawat S."/>
        </authorList>
    </citation>
    <scope>NUCLEOTIDE SEQUENCE [LARGE SCALE GENOMIC DNA]</scope>
    <source>
        <strain evidence="9 10">BK92</strain>
    </source>
</reference>
<dbReference type="GO" id="GO:0015744">
    <property type="term" value="P:succinate transport"/>
    <property type="evidence" value="ECO:0007669"/>
    <property type="project" value="TreeGrafter"/>
</dbReference>
<dbReference type="RefSeq" id="WP_135349883.1">
    <property type="nucleotide sequence ID" value="NZ_SRJD01000029.1"/>
</dbReference>
<proteinExistence type="inferred from homology"/>